<dbReference type="AlphaFoldDB" id="E6QAA7"/>
<comment type="caution">
    <text evidence="3">The sequence shown here is derived from an EMBL/GenBank/DDBJ whole genome shotgun (WGS) entry which is preliminary data.</text>
</comment>
<protein>
    <submittedName>
        <fullName evidence="3">Uncharacterized protein</fullName>
    </submittedName>
</protein>
<name>E6QAA7_9ZZZZ</name>
<feature type="coiled-coil region" evidence="1">
    <location>
        <begin position="5"/>
        <end position="50"/>
    </location>
</feature>
<evidence type="ECO:0000313" key="3">
    <source>
        <dbReference type="EMBL" id="CBI04133.1"/>
    </source>
</evidence>
<organism evidence="3">
    <name type="scientific">mine drainage metagenome</name>
    <dbReference type="NCBI Taxonomy" id="410659"/>
    <lineage>
        <taxon>unclassified sequences</taxon>
        <taxon>metagenomes</taxon>
        <taxon>ecological metagenomes</taxon>
    </lineage>
</organism>
<sequence>MVMEESKKTRVRRTAEQRLADLEKKHAEIVERQRAAIAKIEEAKKRLMQKPSVRKDQAEQGKRFARAAYALAPEWDYRHFIAAVELALAEDTETLQNRGEKLLEEHGKGKRGRRPSKV</sequence>
<evidence type="ECO:0000256" key="2">
    <source>
        <dbReference type="SAM" id="MobiDB-lite"/>
    </source>
</evidence>
<proteinExistence type="predicted"/>
<dbReference type="EMBL" id="CABP01000047">
    <property type="protein sequence ID" value="CBI04133.1"/>
    <property type="molecule type" value="Genomic_DNA"/>
</dbReference>
<keyword evidence="1" id="KW-0175">Coiled coil</keyword>
<evidence type="ECO:0000256" key="1">
    <source>
        <dbReference type="SAM" id="Coils"/>
    </source>
</evidence>
<gene>
    <name evidence="3" type="ORF">CARN5_2443</name>
</gene>
<reference evidence="3" key="1">
    <citation type="submission" date="2009-10" db="EMBL/GenBank/DDBJ databases">
        <title>Diversity of trophic interactions inside an arsenic-rich microbial ecosystem.</title>
        <authorList>
            <person name="Bertin P.N."/>
            <person name="Heinrich-Salmeron A."/>
            <person name="Pelletier E."/>
            <person name="Goulhen-Chollet F."/>
            <person name="Arsene-Ploetze F."/>
            <person name="Gallien S."/>
            <person name="Calteau A."/>
            <person name="Vallenet D."/>
            <person name="Casiot C."/>
            <person name="Chane-Woon-Ming B."/>
            <person name="Giloteaux L."/>
            <person name="Barakat M."/>
            <person name="Bonnefoy V."/>
            <person name="Bruneel O."/>
            <person name="Chandler M."/>
            <person name="Cleiss J."/>
            <person name="Duran R."/>
            <person name="Elbaz-Poulichet F."/>
            <person name="Fonknechten N."/>
            <person name="Lauga B."/>
            <person name="Mornico D."/>
            <person name="Ortet P."/>
            <person name="Schaeffer C."/>
            <person name="Siguier P."/>
            <person name="Alexander Thil Smith A."/>
            <person name="Van Dorsselaer A."/>
            <person name="Weissenbach J."/>
            <person name="Medigue C."/>
            <person name="Le Paslier D."/>
        </authorList>
    </citation>
    <scope>NUCLEOTIDE SEQUENCE</scope>
</reference>
<feature type="region of interest" description="Disordered" evidence="2">
    <location>
        <begin position="99"/>
        <end position="118"/>
    </location>
</feature>
<accession>E6QAA7</accession>
<feature type="compositionally biased region" description="Basic residues" evidence="2">
    <location>
        <begin position="108"/>
        <end position="118"/>
    </location>
</feature>